<proteinExistence type="predicted"/>
<reference evidence="2 3" key="1">
    <citation type="submission" date="2025-04" db="UniProtKB">
        <authorList>
            <consortium name="RefSeq"/>
        </authorList>
    </citation>
    <scope>IDENTIFICATION</scope>
    <source>
        <tissue evidence="2 3">Whole organism</tissue>
    </source>
</reference>
<name>A0A6J1SDM5_FRAOC</name>
<organism evidence="1 2">
    <name type="scientific">Frankliniella occidentalis</name>
    <name type="common">Western flower thrips</name>
    <name type="synonym">Euthrips occidentalis</name>
    <dbReference type="NCBI Taxonomy" id="133901"/>
    <lineage>
        <taxon>Eukaryota</taxon>
        <taxon>Metazoa</taxon>
        <taxon>Ecdysozoa</taxon>
        <taxon>Arthropoda</taxon>
        <taxon>Hexapoda</taxon>
        <taxon>Insecta</taxon>
        <taxon>Pterygota</taxon>
        <taxon>Neoptera</taxon>
        <taxon>Paraneoptera</taxon>
        <taxon>Thysanoptera</taxon>
        <taxon>Terebrantia</taxon>
        <taxon>Thripoidea</taxon>
        <taxon>Thripidae</taxon>
        <taxon>Frankliniella</taxon>
    </lineage>
</organism>
<evidence type="ECO:0000313" key="1">
    <source>
        <dbReference type="Proteomes" id="UP000504606"/>
    </source>
</evidence>
<dbReference type="AlphaFoldDB" id="A0A6J1SDM5"/>
<dbReference type="Proteomes" id="UP000504606">
    <property type="component" value="Unplaced"/>
</dbReference>
<dbReference type="RefSeq" id="XP_052120222.1">
    <property type="nucleotide sequence ID" value="XM_052264262.1"/>
</dbReference>
<evidence type="ECO:0000313" key="3">
    <source>
        <dbReference type="RefSeq" id="XP_052120222.1"/>
    </source>
</evidence>
<sequence length="544" mass="59311">MLCMGKFGSRDFQSTKMDESICGSKLPPGTTCYVVDYSSQDTDVVACVPNEGLILLRCGRVIGFCDVGAQAVSRIAIFFTYQPFCKHYVLQCESVVKVVSHLSQLKVTHTFDDVIKFEVSDFRNQGVPQLGLWKGSEESFCVTDLTASFASSSTNPVENVLSTKLKSLKFSVDKVCKQLEGKRRMRKHCMFHILGTDNCDVPQQESDLVTFMGNSSAQLRKTNKNLNKNSILVSNSWQRLLDRKWILGCNIQNNSSKPLRALSLCVCRADEGVEDGVVEWRIMVPRTEQGQPYVTLGPDGVLEPSQRAFVVAAVPEPAFLRREPCEEVGGLVSALLPDGRETWTAVPPWRLTVDAVLRGKLVPFRGPATTTPNEVDPGLGDVLASLACCPVDVQLRLDGRTGLSDRVRRLLDDVDLRPARGAPASPQGAVGMLVGSGPPEAPLHGALALLLVRSPASCSLRLHVRDRRHVFLLVHRLLAGLPQHTKLTAADDDPADLDVLARALLRALEDELGAWAGGAPARPALHPLELATDLAAQRLRVATA</sequence>
<protein>
    <submittedName>
        <fullName evidence="2 3">Uncharacterized protein LOC113207010 isoform X1</fullName>
    </submittedName>
</protein>
<evidence type="ECO:0000313" key="2">
    <source>
        <dbReference type="RefSeq" id="XP_026279137.2"/>
    </source>
</evidence>
<dbReference type="GeneID" id="113207010"/>
<dbReference type="RefSeq" id="XP_026279137.2">
    <property type="nucleotide sequence ID" value="XM_026423352.2"/>
</dbReference>
<keyword evidence="1" id="KW-1185">Reference proteome</keyword>
<dbReference type="KEGG" id="foc:113207010"/>
<gene>
    <name evidence="2 3" type="primary">LOC113207010</name>
</gene>
<accession>A0A6J1SDM5</accession>
<dbReference type="OrthoDB" id="7664046at2759"/>